<dbReference type="EMBL" id="BAABRI010000003">
    <property type="protein sequence ID" value="GAA5481480.1"/>
    <property type="molecule type" value="Genomic_DNA"/>
</dbReference>
<dbReference type="RefSeq" id="WP_353565631.1">
    <property type="nucleotide sequence ID" value="NZ_BAABRI010000003.1"/>
</dbReference>
<evidence type="ECO:0000256" key="2">
    <source>
        <dbReference type="ARBA" id="ARBA00022606"/>
    </source>
</evidence>
<keyword evidence="2" id="KW-0716">Sensory transduction</keyword>
<keyword evidence="7" id="KW-1185">Reference proteome</keyword>
<comment type="caution">
    <text evidence="6">The sequence shown here is derived from an EMBL/GenBank/DDBJ whole genome shotgun (WGS) entry which is preliminary data.</text>
</comment>
<dbReference type="Proteomes" id="UP001476282">
    <property type="component" value="Unassembled WGS sequence"/>
</dbReference>
<evidence type="ECO:0000256" key="4">
    <source>
        <dbReference type="ARBA" id="ARBA00023170"/>
    </source>
</evidence>
<dbReference type="InterPro" id="IPR001294">
    <property type="entry name" value="Phytochrome"/>
</dbReference>
<dbReference type="Gene3D" id="3.30.450.40">
    <property type="match status" value="1"/>
</dbReference>
<dbReference type="Gene3D" id="3.30.450.20">
    <property type="entry name" value="PAS domain"/>
    <property type="match status" value="1"/>
</dbReference>
<dbReference type="SMART" id="SM00065">
    <property type="entry name" value="GAF"/>
    <property type="match status" value="1"/>
</dbReference>
<dbReference type="InterPro" id="IPR013515">
    <property type="entry name" value="Phytochrome_cen-reg"/>
</dbReference>
<dbReference type="InterPro" id="IPR016132">
    <property type="entry name" value="Phyto_chromo_attachment"/>
</dbReference>
<dbReference type="PROSITE" id="PS50046">
    <property type="entry name" value="PHYTOCHROME_2"/>
    <property type="match status" value="1"/>
</dbReference>
<dbReference type="Pfam" id="PF00360">
    <property type="entry name" value="PHY"/>
    <property type="match status" value="1"/>
</dbReference>
<dbReference type="SUPFAM" id="SSF55781">
    <property type="entry name" value="GAF domain-like"/>
    <property type="match status" value="2"/>
</dbReference>
<keyword evidence="4" id="KW-0675">Receptor</keyword>
<dbReference type="InterPro" id="IPR003018">
    <property type="entry name" value="GAF"/>
</dbReference>
<name>A0ABP9UJS1_9BACT</name>
<evidence type="ECO:0000256" key="1">
    <source>
        <dbReference type="ARBA" id="ARBA00022543"/>
    </source>
</evidence>
<gene>
    <name evidence="6" type="primary">bphP</name>
    <name evidence="6" type="ORF">Hsar01_00689</name>
</gene>
<dbReference type="Pfam" id="PF01590">
    <property type="entry name" value="GAF"/>
    <property type="match status" value="1"/>
</dbReference>
<organism evidence="6 7">
    <name type="scientific">Haloferula sargassicola</name>
    <dbReference type="NCBI Taxonomy" id="490096"/>
    <lineage>
        <taxon>Bacteria</taxon>
        <taxon>Pseudomonadati</taxon>
        <taxon>Verrucomicrobiota</taxon>
        <taxon>Verrucomicrobiia</taxon>
        <taxon>Verrucomicrobiales</taxon>
        <taxon>Verrucomicrobiaceae</taxon>
        <taxon>Haloferula</taxon>
    </lineage>
</organism>
<evidence type="ECO:0000259" key="5">
    <source>
        <dbReference type="PROSITE" id="PS50046"/>
    </source>
</evidence>
<evidence type="ECO:0000313" key="6">
    <source>
        <dbReference type="EMBL" id="GAA5481480.1"/>
    </source>
</evidence>
<feature type="domain" description="Phytochrome chromophore attachment site" evidence="5">
    <location>
        <begin position="140"/>
        <end position="293"/>
    </location>
</feature>
<dbReference type="InterPro" id="IPR029016">
    <property type="entry name" value="GAF-like_dom_sf"/>
</dbReference>
<accession>A0ABP9UJS1</accession>
<dbReference type="PRINTS" id="PR01033">
    <property type="entry name" value="PHYTOCHROME"/>
</dbReference>
<sequence>MSTSLSPDPHQSCEQQAIHLIGQIQAGKALVALDLAAGRFTHGSAGTESITGSDFEKPPGSWLPVPRIAALLRRATAWRGRGPMPATIEPLHGPALQVWVYLAGPQLVIEWDTEQAMPSMTDEWDLEVKECLEEIEMLESLDEKLARVVSRIRGLTDFDRAMIYRFHEDGTGEVVAEDCREDWEPYLGLRYPAGDIPRPARELFLRNDLRLIGDVSARPLEIRGGDELDLSLSRYRQPAEVHIEYLTNMGVGASLVAAIRVDHKLWGLISCHHGTARALTMRDQSRVSALTSHLAVDLAGAAREQRLRDELACARLANKLVQCVTLTTDWAPVMMSISQEILRTMRSDTLVLHLDGRTYLSDPGLSAGRVETFIGQHAAERRNRVTSSHQLGEDFAGSDQLEPYAGVLWVSLSAFRNDCLLLLRREQRELVRWAGNPGQATVVKADGRIGPRHSFAEWSEQVRGRSRPWSEAERSMAETVRSTLIDIVITSQGFRELVETPTARRFRIAHQEVEHPLIFADPDGRVVYQNRAAKKDSIVGVVNLDELSLWKTDLEDLPRRLAGLHDQPEPLRFAFEARRFELARLCEDGEFLGYSLRVNPT</sequence>
<protein>
    <submittedName>
        <fullName evidence="6">Bacteriophytochrome</fullName>
    </submittedName>
</protein>
<dbReference type="PANTHER" id="PTHR43065:SF42">
    <property type="entry name" value="TWO-COMPONENT SENSOR PPRA"/>
    <property type="match status" value="1"/>
</dbReference>
<evidence type="ECO:0000313" key="7">
    <source>
        <dbReference type="Proteomes" id="UP001476282"/>
    </source>
</evidence>
<evidence type="ECO:0000256" key="3">
    <source>
        <dbReference type="ARBA" id="ARBA00022991"/>
    </source>
</evidence>
<keyword evidence="1" id="KW-0600">Photoreceptor protein</keyword>
<dbReference type="InterPro" id="IPR035965">
    <property type="entry name" value="PAS-like_dom_sf"/>
</dbReference>
<reference evidence="6 7" key="1">
    <citation type="submission" date="2024-02" db="EMBL/GenBank/DDBJ databases">
        <title>Haloferula sargassicola NBRC 104335.</title>
        <authorList>
            <person name="Ichikawa N."/>
            <person name="Katano-Makiyama Y."/>
            <person name="Hidaka K."/>
        </authorList>
    </citation>
    <scope>NUCLEOTIDE SEQUENCE [LARGE SCALE GENOMIC DNA]</scope>
    <source>
        <strain evidence="6 7">NBRC 104335</strain>
    </source>
</reference>
<keyword evidence="3" id="KW-0157">Chromophore</keyword>
<proteinExistence type="predicted"/>
<dbReference type="Gene3D" id="3.30.450.270">
    <property type="match status" value="1"/>
</dbReference>
<dbReference type="SUPFAM" id="SSF55785">
    <property type="entry name" value="PYP-like sensor domain (PAS domain)"/>
    <property type="match status" value="1"/>
</dbReference>
<dbReference type="PANTHER" id="PTHR43065">
    <property type="entry name" value="SENSOR HISTIDINE KINASE"/>
    <property type="match status" value="1"/>
</dbReference>
<dbReference type="InterPro" id="IPR043150">
    <property type="entry name" value="Phytochrome_PHY_sf"/>
</dbReference>